<dbReference type="Pfam" id="PF04715">
    <property type="entry name" value="Anth_synt_I_N"/>
    <property type="match status" value="1"/>
</dbReference>
<dbReference type="SUPFAM" id="SSF56322">
    <property type="entry name" value="ADC synthase"/>
    <property type="match status" value="1"/>
</dbReference>
<keyword evidence="2 5" id="KW-0808">Transferase</keyword>
<reference evidence="6" key="1">
    <citation type="submission" date="2017-09" db="EMBL/GenBank/DDBJ databases">
        <title>Metaegenomics of thermophilic ammonia-oxidizing enrichment culture.</title>
        <authorList>
            <person name="Kato S."/>
            <person name="Suzuki K."/>
        </authorList>
    </citation>
    <scope>NUCLEOTIDE SEQUENCE [LARGE SCALE GENOMIC DNA]</scope>
</reference>
<evidence type="ECO:0000259" key="3">
    <source>
        <dbReference type="Pfam" id="PF00425"/>
    </source>
</evidence>
<dbReference type="PANTHER" id="PTHR11236">
    <property type="entry name" value="AMINOBENZOATE/ANTHRANILATE SYNTHASE"/>
    <property type="match status" value="1"/>
</dbReference>
<evidence type="ECO:0000256" key="1">
    <source>
        <dbReference type="ARBA" id="ARBA00013139"/>
    </source>
</evidence>
<accession>A0A2H5XB98</accession>
<organism evidence="5 6">
    <name type="scientific">Candidatus Fervidibacter japonicus</name>
    <dbReference type="NCBI Taxonomy" id="2035412"/>
    <lineage>
        <taxon>Bacteria</taxon>
        <taxon>Candidatus Fervidibacterota</taxon>
        <taxon>Candidatus Fervidibacter</taxon>
    </lineage>
</organism>
<sequence length="482" mass="53840">MVRRVELPFVEPLALYRRLPLERQGAVVLHSGLDPLPQKPFRLARYCFFATEPFVRLVYRVGDNFVWLRWDDGTGGIAHVSPWQALRALWATMRERLGRLPDLPTPLPCGLIGFLSYDLRVTLERLPLRARRDVPLPDMWFCAYGAVLTVDLRERRVYAVATGLPAAGATADRLAAQRLERLVAWAMGDERHRPAHVVEPLSLTADMNKDAYRRAVEHIRDYIAAGDVYQVNFAHRFRAPVRADPSALFLRLCEVNPAPFAAFLNLGDFHVLSVSPERFLHFDPVTRIAQTRPIKGTRPRGATPADDAAFADELLHSEKDRAEHLMIVDLERNDLGRIAEIGSVQVADLWALEAHPTVWHLVSTVQGRILPHCDVVDVLQAMFPGGSVTGAPKVRAMEIIDELEPVARNLYTGCIGYWSFTGHCDFNIAIRTITVHNGVAFFHVGGGIVADSDPDAEYDETLAKAQGMARALGYGKLVATQR</sequence>
<dbReference type="PANTHER" id="PTHR11236:SF50">
    <property type="entry name" value="AMINODEOXYCHORISMATE SYNTHASE COMPONENT 1"/>
    <property type="match status" value="1"/>
</dbReference>
<protein>
    <recommendedName>
        <fullName evidence="1">aminodeoxychorismate synthase</fullName>
        <ecNumber evidence="1">2.6.1.85</ecNumber>
    </recommendedName>
</protein>
<dbReference type="InterPro" id="IPR019999">
    <property type="entry name" value="Anth_synth_I-like"/>
</dbReference>
<dbReference type="InterPro" id="IPR005802">
    <property type="entry name" value="ADC_synth_comp_1"/>
</dbReference>
<dbReference type="PRINTS" id="PR00095">
    <property type="entry name" value="ANTSNTHASEI"/>
</dbReference>
<dbReference type="NCBIfam" id="TIGR00553">
    <property type="entry name" value="pabB"/>
    <property type="match status" value="1"/>
</dbReference>
<dbReference type="AlphaFoldDB" id="A0A2H5XB98"/>
<name>A0A2H5XB98_9BACT</name>
<dbReference type="EMBL" id="BEHT01000011">
    <property type="protein sequence ID" value="GBC98471.1"/>
    <property type="molecule type" value="Genomic_DNA"/>
</dbReference>
<dbReference type="GO" id="GO:0009396">
    <property type="term" value="P:folic acid-containing compound biosynthetic process"/>
    <property type="evidence" value="ECO:0007669"/>
    <property type="project" value="InterPro"/>
</dbReference>
<dbReference type="InterPro" id="IPR015890">
    <property type="entry name" value="Chorismate_C"/>
</dbReference>
<keyword evidence="5" id="KW-0032">Aminotransferase</keyword>
<dbReference type="Proteomes" id="UP000236173">
    <property type="component" value="Unassembled WGS sequence"/>
</dbReference>
<evidence type="ECO:0000313" key="5">
    <source>
        <dbReference type="EMBL" id="GBC98471.1"/>
    </source>
</evidence>
<dbReference type="Pfam" id="PF00425">
    <property type="entry name" value="Chorismate_bind"/>
    <property type="match status" value="1"/>
</dbReference>
<feature type="domain" description="Chorismate-utilising enzyme C-terminal" evidence="3">
    <location>
        <begin position="209"/>
        <end position="464"/>
    </location>
</feature>
<dbReference type="GO" id="GO:0046820">
    <property type="term" value="F:4-amino-4-deoxychorismate synthase activity"/>
    <property type="evidence" value="ECO:0007669"/>
    <property type="project" value="UniProtKB-EC"/>
</dbReference>
<dbReference type="GO" id="GO:0000162">
    <property type="term" value="P:L-tryptophan biosynthetic process"/>
    <property type="evidence" value="ECO:0007669"/>
    <property type="project" value="TreeGrafter"/>
</dbReference>
<dbReference type="Gene3D" id="3.60.120.10">
    <property type="entry name" value="Anthranilate synthase"/>
    <property type="match status" value="1"/>
</dbReference>
<gene>
    <name evidence="5" type="primary">pabB</name>
    <name evidence="5" type="ORF">HRbin17_00984</name>
</gene>
<evidence type="ECO:0000256" key="2">
    <source>
        <dbReference type="ARBA" id="ARBA00022679"/>
    </source>
</evidence>
<dbReference type="EC" id="2.6.1.85" evidence="1"/>
<dbReference type="InterPro" id="IPR005801">
    <property type="entry name" value="ADC_synthase"/>
</dbReference>
<evidence type="ECO:0000313" key="6">
    <source>
        <dbReference type="Proteomes" id="UP000236173"/>
    </source>
</evidence>
<evidence type="ECO:0000259" key="4">
    <source>
        <dbReference type="Pfam" id="PF04715"/>
    </source>
</evidence>
<feature type="domain" description="Anthranilate synthase component I N-terminal" evidence="4">
    <location>
        <begin position="10"/>
        <end position="158"/>
    </location>
</feature>
<proteinExistence type="predicted"/>
<comment type="caution">
    <text evidence="5">The sequence shown here is derived from an EMBL/GenBank/DDBJ whole genome shotgun (WGS) entry which is preliminary data.</text>
</comment>
<dbReference type="InterPro" id="IPR006805">
    <property type="entry name" value="Anth_synth_I_N"/>
</dbReference>